<accession>A0A5S9NHD6</accession>
<keyword evidence="1" id="KW-1133">Transmembrane helix</keyword>
<keyword evidence="1" id="KW-0812">Transmembrane</keyword>
<dbReference type="Proteomes" id="UP000435877">
    <property type="component" value="Unassembled WGS sequence"/>
</dbReference>
<keyword evidence="1" id="KW-0472">Membrane</keyword>
<name>A0A5S9NHD6_9GAMM</name>
<dbReference type="EMBL" id="CACSIM010000002">
    <property type="protein sequence ID" value="CAA0095667.1"/>
    <property type="molecule type" value="Genomic_DNA"/>
</dbReference>
<feature type="transmembrane region" description="Helical" evidence="1">
    <location>
        <begin position="6"/>
        <end position="29"/>
    </location>
</feature>
<evidence type="ECO:0008006" key="6">
    <source>
        <dbReference type="Google" id="ProtNLM"/>
    </source>
</evidence>
<evidence type="ECO:0000313" key="3">
    <source>
        <dbReference type="EMBL" id="CAA0095667.1"/>
    </source>
</evidence>
<evidence type="ECO:0000313" key="5">
    <source>
        <dbReference type="Proteomes" id="UP000439591"/>
    </source>
</evidence>
<organism evidence="2 4">
    <name type="scientific">Zhongshania aliphaticivorans</name>
    <dbReference type="NCBI Taxonomy" id="1470434"/>
    <lineage>
        <taxon>Bacteria</taxon>
        <taxon>Pseudomonadati</taxon>
        <taxon>Pseudomonadota</taxon>
        <taxon>Gammaproteobacteria</taxon>
        <taxon>Cellvibrionales</taxon>
        <taxon>Spongiibacteraceae</taxon>
        <taxon>Zhongshania</taxon>
    </lineage>
</organism>
<gene>
    <name evidence="2" type="ORF">IHBHHGIJ_01697</name>
    <name evidence="3" type="ORF">KFEGEMFD_01299</name>
</gene>
<sequence>MTLSNWADVATIVGSLAFVGIAIQVGIAYQQLKADHERSRREKSVELLMEWTKQIKKEGSVARKIIETFDPEQCRELFNQQEIKIAKKHKKLLSEFFEGNGFEEGEEAEEGDNDITLSEAQSAELRWHAVSYLNSLESVLVAWQYSVVDRDVIEQQFSYLFKPADGHAALHDFRVAAGGEKSYPAIEVFSNHVEQNRRKSLNQKANIV</sequence>
<dbReference type="Proteomes" id="UP000439591">
    <property type="component" value="Unassembled WGS sequence"/>
</dbReference>
<evidence type="ECO:0000313" key="4">
    <source>
        <dbReference type="Proteomes" id="UP000435877"/>
    </source>
</evidence>
<dbReference type="RefSeq" id="WP_159268332.1">
    <property type="nucleotide sequence ID" value="NZ_CACSIK010000001.1"/>
</dbReference>
<evidence type="ECO:0000313" key="2">
    <source>
        <dbReference type="EMBL" id="CAA0089063.1"/>
    </source>
</evidence>
<reference evidence="4 5" key="1">
    <citation type="submission" date="2019-11" db="EMBL/GenBank/DDBJ databases">
        <authorList>
            <person name="Holert J."/>
        </authorList>
    </citation>
    <scope>NUCLEOTIDE SEQUENCE [LARGE SCALE GENOMIC DNA]</scope>
    <source>
        <strain evidence="3">BC3_2A</strain>
        <strain evidence="2">SB11_1A</strain>
    </source>
</reference>
<keyword evidence="4" id="KW-1185">Reference proteome</keyword>
<dbReference type="AlphaFoldDB" id="A0A5S9NHD6"/>
<evidence type="ECO:0000256" key="1">
    <source>
        <dbReference type="SAM" id="Phobius"/>
    </source>
</evidence>
<protein>
    <recommendedName>
        <fullName evidence="6">DUF4760 domain-containing protein</fullName>
    </recommendedName>
</protein>
<dbReference type="OrthoDB" id="7065189at2"/>
<dbReference type="EMBL" id="CACSIK010000001">
    <property type="protein sequence ID" value="CAA0089063.1"/>
    <property type="molecule type" value="Genomic_DNA"/>
</dbReference>
<proteinExistence type="predicted"/>